<evidence type="ECO:0000256" key="1">
    <source>
        <dbReference type="SAM" id="MobiDB-lite"/>
    </source>
</evidence>
<name>A0A5B7IUA6_PORTR</name>
<sequence length="260" mass="29242">MSENCLHCLLQPQRKTSSGSSSSSSMRLRRLSQPTPPRQRKPPEGLLGKRCSLGQEERRDRGGGNDNTPSRRRRSTAHRRYTLTTLALCQLPSDASSPSSTASSSPTDFSESFFRSTRGAERRSSGARGSPWYNLRRAWSLISVSCWRETLAREERRKELKEAKMLERKGKGPKGILRAPTKYCYHRGVSGLPVTCRAPSNEAGRNEKVTRVAETDVNLTVYGDMMRNYFCCEKSVSVAACFAPPPRCLMLRVYCKKAKR</sequence>
<dbReference type="AlphaFoldDB" id="A0A5B7IUA6"/>
<gene>
    <name evidence="2" type="ORF">E2C01_080011</name>
</gene>
<dbReference type="Proteomes" id="UP000324222">
    <property type="component" value="Unassembled WGS sequence"/>
</dbReference>
<evidence type="ECO:0000313" key="3">
    <source>
        <dbReference type="Proteomes" id="UP000324222"/>
    </source>
</evidence>
<keyword evidence="3" id="KW-1185">Reference proteome</keyword>
<evidence type="ECO:0000313" key="2">
    <source>
        <dbReference type="EMBL" id="MPC85246.1"/>
    </source>
</evidence>
<accession>A0A5B7IUA6</accession>
<dbReference type="OrthoDB" id="6381504at2759"/>
<feature type="compositionally biased region" description="Low complexity" evidence="1">
    <location>
        <begin position="93"/>
        <end position="117"/>
    </location>
</feature>
<feature type="region of interest" description="Disordered" evidence="1">
    <location>
        <begin position="92"/>
        <end position="128"/>
    </location>
</feature>
<proteinExistence type="predicted"/>
<dbReference type="EMBL" id="VSRR010067802">
    <property type="protein sequence ID" value="MPC85246.1"/>
    <property type="molecule type" value="Genomic_DNA"/>
</dbReference>
<feature type="region of interest" description="Disordered" evidence="1">
    <location>
        <begin position="11"/>
        <end position="79"/>
    </location>
</feature>
<feature type="compositionally biased region" description="Basic residues" evidence="1">
    <location>
        <begin position="70"/>
        <end position="79"/>
    </location>
</feature>
<reference evidence="2 3" key="1">
    <citation type="submission" date="2019-05" db="EMBL/GenBank/DDBJ databases">
        <title>Another draft genome of Portunus trituberculatus and its Hox gene families provides insights of decapod evolution.</title>
        <authorList>
            <person name="Jeong J.-H."/>
            <person name="Song I."/>
            <person name="Kim S."/>
            <person name="Choi T."/>
            <person name="Kim D."/>
            <person name="Ryu S."/>
            <person name="Kim W."/>
        </authorList>
    </citation>
    <scope>NUCLEOTIDE SEQUENCE [LARGE SCALE GENOMIC DNA]</scope>
    <source>
        <tissue evidence="2">Muscle</tissue>
    </source>
</reference>
<comment type="caution">
    <text evidence="2">The sequence shown here is derived from an EMBL/GenBank/DDBJ whole genome shotgun (WGS) entry which is preliminary data.</text>
</comment>
<protein>
    <submittedName>
        <fullName evidence="2">Uncharacterized protein</fullName>
    </submittedName>
</protein>
<organism evidence="2 3">
    <name type="scientific">Portunus trituberculatus</name>
    <name type="common">Swimming crab</name>
    <name type="synonym">Neptunus trituberculatus</name>
    <dbReference type="NCBI Taxonomy" id="210409"/>
    <lineage>
        <taxon>Eukaryota</taxon>
        <taxon>Metazoa</taxon>
        <taxon>Ecdysozoa</taxon>
        <taxon>Arthropoda</taxon>
        <taxon>Crustacea</taxon>
        <taxon>Multicrustacea</taxon>
        <taxon>Malacostraca</taxon>
        <taxon>Eumalacostraca</taxon>
        <taxon>Eucarida</taxon>
        <taxon>Decapoda</taxon>
        <taxon>Pleocyemata</taxon>
        <taxon>Brachyura</taxon>
        <taxon>Eubrachyura</taxon>
        <taxon>Portunoidea</taxon>
        <taxon>Portunidae</taxon>
        <taxon>Portuninae</taxon>
        <taxon>Portunus</taxon>
    </lineage>
</organism>